<dbReference type="OMA" id="KFRSVNA"/>
<evidence type="ECO:0000313" key="3">
    <source>
        <dbReference type="Proteomes" id="UP000241394"/>
    </source>
</evidence>
<comment type="caution">
    <text evidence="2">The sequence shown here is derived from an EMBL/GenBank/DDBJ whole genome shotgun (WGS) entry which is preliminary data.</text>
</comment>
<name>A0A2R6PTZ4_ACTCC</name>
<protein>
    <submittedName>
        <fullName evidence="2">Ribonuclease</fullName>
    </submittedName>
</protein>
<dbReference type="Gramene" id="PSR96545">
    <property type="protein sequence ID" value="PSR96545"/>
    <property type="gene ID" value="CEY00_Acc26597"/>
</dbReference>
<keyword evidence="3" id="KW-1185">Reference proteome</keyword>
<dbReference type="OrthoDB" id="769821at2759"/>
<feature type="compositionally biased region" description="Basic and acidic residues" evidence="1">
    <location>
        <begin position="51"/>
        <end position="61"/>
    </location>
</feature>
<accession>A0A2R6PTZ4</accession>
<evidence type="ECO:0000256" key="1">
    <source>
        <dbReference type="SAM" id="MobiDB-lite"/>
    </source>
</evidence>
<sequence>MATGPERSRPLHNFTLPRLKWGNQRFLRCMKVNEINGLDRRLSTSEADSDGSNRRSSDSFKRSSPLKPIDGEGIEAVREKLMSDLRVAADKMKFTILEEKKNDSAAAPPWNLRTRRAACKAPNESSAGNHRKNCNFSPSRLESPMAETKLSRLRGLVAAAEQNVEKREKGPRAKFSVSLSREEVERDFLAVAGIRPPRRPKKRPRIVQKQLDAIFPGLWLTEITPDTYKVPDIPESVKISNLDL</sequence>
<dbReference type="FunCoup" id="A0A2R6PTZ4">
    <property type="interactions" value="312"/>
</dbReference>
<dbReference type="InParanoid" id="A0A2R6PTZ4"/>
<dbReference type="PANTHER" id="PTHR33130">
    <property type="entry name" value="PUTATIVE (DUF1639)-RELATED"/>
    <property type="match status" value="1"/>
</dbReference>
<feature type="compositionally biased region" description="Polar residues" evidence="1">
    <location>
        <begin position="123"/>
        <end position="140"/>
    </location>
</feature>
<dbReference type="STRING" id="1590841.A0A2R6PTZ4"/>
<organism evidence="2 3">
    <name type="scientific">Actinidia chinensis var. chinensis</name>
    <name type="common">Chinese soft-hair kiwi</name>
    <dbReference type="NCBI Taxonomy" id="1590841"/>
    <lineage>
        <taxon>Eukaryota</taxon>
        <taxon>Viridiplantae</taxon>
        <taxon>Streptophyta</taxon>
        <taxon>Embryophyta</taxon>
        <taxon>Tracheophyta</taxon>
        <taxon>Spermatophyta</taxon>
        <taxon>Magnoliopsida</taxon>
        <taxon>eudicotyledons</taxon>
        <taxon>Gunneridae</taxon>
        <taxon>Pentapetalae</taxon>
        <taxon>asterids</taxon>
        <taxon>Ericales</taxon>
        <taxon>Actinidiaceae</taxon>
        <taxon>Actinidia</taxon>
    </lineage>
</organism>
<feature type="region of interest" description="Disordered" evidence="1">
    <location>
        <begin position="42"/>
        <end position="71"/>
    </location>
</feature>
<gene>
    <name evidence="2" type="ORF">CEY00_Acc26597</name>
</gene>
<dbReference type="AlphaFoldDB" id="A0A2R6PTZ4"/>
<reference evidence="2 3" key="1">
    <citation type="submission" date="2017-07" db="EMBL/GenBank/DDBJ databases">
        <title>An improved, manually edited Actinidia chinensis var. chinensis (kiwifruit) genome highlights the challenges associated with draft genomes and gene prediction in plants.</title>
        <authorList>
            <person name="Pilkington S."/>
            <person name="Crowhurst R."/>
            <person name="Hilario E."/>
            <person name="Nardozza S."/>
            <person name="Fraser L."/>
            <person name="Peng Y."/>
            <person name="Gunaseelan K."/>
            <person name="Simpson R."/>
            <person name="Tahir J."/>
            <person name="Deroles S."/>
            <person name="Templeton K."/>
            <person name="Luo Z."/>
            <person name="Davy M."/>
            <person name="Cheng C."/>
            <person name="Mcneilage M."/>
            <person name="Scaglione D."/>
            <person name="Liu Y."/>
            <person name="Zhang Q."/>
            <person name="Datson P."/>
            <person name="De Silva N."/>
            <person name="Gardiner S."/>
            <person name="Bassett H."/>
            <person name="Chagne D."/>
            <person name="Mccallum J."/>
            <person name="Dzierzon H."/>
            <person name="Deng C."/>
            <person name="Wang Y.-Y."/>
            <person name="Barron N."/>
            <person name="Manako K."/>
            <person name="Bowen J."/>
            <person name="Foster T."/>
            <person name="Erridge Z."/>
            <person name="Tiffin H."/>
            <person name="Waite C."/>
            <person name="Davies K."/>
            <person name="Grierson E."/>
            <person name="Laing W."/>
            <person name="Kirk R."/>
            <person name="Chen X."/>
            <person name="Wood M."/>
            <person name="Montefiori M."/>
            <person name="Brummell D."/>
            <person name="Schwinn K."/>
            <person name="Catanach A."/>
            <person name="Fullerton C."/>
            <person name="Li D."/>
            <person name="Meiyalaghan S."/>
            <person name="Nieuwenhuizen N."/>
            <person name="Read N."/>
            <person name="Prakash R."/>
            <person name="Hunter D."/>
            <person name="Zhang H."/>
            <person name="Mckenzie M."/>
            <person name="Knabel M."/>
            <person name="Harris A."/>
            <person name="Allan A."/>
            <person name="Chen A."/>
            <person name="Janssen B."/>
            <person name="Plunkett B."/>
            <person name="Dwamena C."/>
            <person name="Voogd C."/>
            <person name="Leif D."/>
            <person name="Lafferty D."/>
            <person name="Souleyre E."/>
            <person name="Varkonyi-Gasic E."/>
            <person name="Gambi F."/>
            <person name="Hanley J."/>
            <person name="Yao J.-L."/>
            <person name="Cheung J."/>
            <person name="David K."/>
            <person name="Warren B."/>
            <person name="Marsh K."/>
            <person name="Snowden K."/>
            <person name="Lin-Wang K."/>
            <person name="Brian L."/>
            <person name="Martinez-Sanchez M."/>
            <person name="Wang M."/>
            <person name="Ileperuma N."/>
            <person name="Macnee N."/>
            <person name="Campin R."/>
            <person name="Mcatee P."/>
            <person name="Drummond R."/>
            <person name="Espley R."/>
            <person name="Ireland H."/>
            <person name="Wu R."/>
            <person name="Atkinson R."/>
            <person name="Karunairetnam S."/>
            <person name="Bulley S."/>
            <person name="Chunkath S."/>
            <person name="Hanley Z."/>
            <person name="Storey R."/>
            <person name="Thrimawithana A."/>
            <person name="Thomson S."/>
            <person name="David C."/>
            <person name="Testolin R."/>
        </authorList>
    </citation>
    <scope>NUCLEOTIDE SEQUENCE [LARGE SCALE GENOMIC DNA]</scope>
    <source>
        <strain evidence="3">cv. Red5</strain>
        <tissue evidence="2">Young leaf</tissue>
    </source>
</reference>
<dbReference type="InterPro" id="IPR012438">
    <property type="entry name" value="DUF1639"/>
</dbReference>
<evidence type="ECO:0000313" key="2">
    <source>
        <dbReference type="EMBL" id="PSR96545.1"/>
    </source>
</evidence>
<reference evidence="3" key="2">
    <citation type="journal article" date="2018" name="BMC Genomics">
        <title>A manually annotated Actinidia chinensis var. chinensis (kiwifruit) genome highlights the challenges associated with draft genomes and gene prediction in plants.</title>
        <authorList>
            <person name="Pilkington S.M."/>
            <person name="Crowhurst R."/>
            <person name="Hilario E."/>
            <person name="Nardozza S."/>
            <person name="Fraser L."/>
            <person name="Peng Y."/>
            <person name="Gunaseelan K."/>
            <person name="Simpson R."/>
            <person name="Tahir J."/>
            <person name="Deroles S.C."/>
            <person name="Templeton K."/>
            <person name="Luo Z."/>
            <person name="Davy M."/>
            <person name="Cheng C."/>
            <person name="McNeilage M."/>
            <person name="Scaglione D."/>
            <person name="Liu Y."/>
            <person name="Zhang Q."/>
            <person name="Datson P."/>
            <person name="De Silva N."/>
            <person name="Gardiner S.E."/>
            <person name="Bassett H."/>
            <person name="Chagne D."/>
            <person name="McCallum J."/>
            <person name="Dzierzon H."/>
            <person name="Deng C."/>
            <person name="Wang Y.Y."/>
            <person name="Barron L."/>
            <person name="Manako K."/>
            <person name="Bowen J."/>
            <person name="Foster T.M."/>
            <person name="Erridge Z.A."/>
            <person name="Tiffin H."/>
            <person name="Waite C.N."/>
            <person name="Davies K.M."/>
            <person name="Grierson E.P."/>
            <person name="Laing W.A."/>
            <person name="Kirk R."/>
            <person name="Chen X."/>
            <person name="Wood M."/>
            <person name="Montefiori M."/>
            <person name="Brummell D.A."/>
            <person name="Schwinn K.E."/>
            <person name="Catanach A."/>
            <person name="Fullerton C."/>
            <person name="Li D."/>
            <person name="Meiyalaghan S."/>
            <person name="Nieuwenhuizen N."/>
            <person name="Read N."/>
            <person name="Prakash R."/>
            <person name="Hunter D."/>
            <person name="Zhang H."/>
            <person name="McKenzie M."/>
            <person name="Knabel M."/>
            <person name="Harris A."/>
            <person name="Allan A.C."/>
            <person name="Gleave A."/>
            <person name="Chen A."/>
            <person name="Janssen B.J."/>
            <person name="Plunkett B."/>
            <person name="Ampomah-Dwamena C."/>
            <person name="Voogd C."/>
            <person name="Leif D."/>
            <person name="Lafferty D."/>
            <person name="Souleyre E.J.F."/>
            <person name="Varkonyi-Gasic E."/>
            <person name="Gambi F."/>
            <person name="Hanley J."/>
            <person name="Yao J.L."/>
            <person name="Cheung J."/>
            <person name="David K.M."/>
            <person name="Warren B."/>
            <person name="Marsh K."/>
            <person name="Snowden K.C."/>
            <person name="Lin-Wang K."/>
            <person name="Brian L."/>
            <person name="Martinez-Sanchez M."/>
            <person name="Wang M."/>
            <person name="Ileperuma N."/>
            <person name="Macnee N."/>
            <person name="Campin R."/>
            <person name="McAtee P."/>
            <person name="Drummond R.S.M."/>
            <person name="Espley R.V."/>
            <person name="Ireland H.S."/>
            <person name="Wu R."/>
            <person name="Atkinson R.G."/>
            <person name="Karunairetnam S."/>
            <person name="Bulley S."/>
            <person name="Chunkath S."/>
            <person name="Hanley Z."/>
            <person name="Storey R."/>
            <person name="Thrimawithana A.H."/>
            <person name="Thomson S."/>
            <person name="David C."/>
            <person name="Testolin R."/>
            <person name="Huang H."/>
            <person name="Hellens R.P."/>
            <person name="Schaffer R.J."/>
        </authorList>
    </citation>
    <scope>NUCLEOTIDE SEQUENCE [LARGE SCALE GENOMIC DNA]</scope>
    <source>
        <strain evidence="3">cv. Red5</strain>
    </source>
</reference>
<feature type="region of interest" description="Disordered" evidence="1">
    <location>
        <begin position="121"/>
        <end position="141"/>
    </location>
</feature>
<proteinExistence type="predicted"/>
<dbReference type="EMBL" id="NKQK01000023">
    <property type="protein sequence ID" value="PSR96545.1"/>
    <property type="molecule type" value="Genomic_DNA"/>
</dbReference>
<dbReference type="Pfam" id="PF07797">
    <property type="entry name" value="DUF1639"/>
    <property type="match status" value="1"/>
</dbReference>
<dbReference type="PANTHER" id="PTHR33130:SF90">
    <property type="entry name" value="DUF1639 DOMAIN-CONTAINING PROTEIN"/>
    <property type="match status" value="1"/>
</dbReference>
<dbReference type="Proteomes" id="UP000241394">
    <property type="component" value="Chromosome LG23"/>
</dbReference>